<dbReference type="InterPro" id="IPR001830">
    <property type="entry name" value="Glyco_trans_20"/>
</dbReference>
<comment type="similarity">
    <text evidence="3">Belongs to the glycosyltransferase 20 family.</text>
</comment>
<dbReference type="Gene3D" id="3.40.50.1000">
    <property type="entry name" value="HAD superfamily/HAD-like"/>
    <property type="match status" value="1"/>
</dbReference>
<comment type="catalytic activity">
    <reaction evidence="6">
        <text>D-glucose 6-phosphate + UDP-alpha-D-glucose = alpha,alpha-trehalose 6-phosphate + UDP + H(+)</text>
        <dbReference type="Rhea" id="RHEA:18889"/>
        <dbReference type="ChEBI" id="CHEBI:15378"/>
        <dbReference type="ChEBI" id="CHEBI:58223"/>
        <dbReference type="ChEBI" id="CHEBI:58429"/>
        <dbReference type="ChEBI" id="CHEBI:58885"/>
        <dbReference type="ChEBI" id="CHEBI:61548"/>
        <dbReference type="EC" id="2.4.1.15"/>
    </reaction>
</comment>
<dbReference type="NCBIfam" id="TIGR01484">
    <property type="entry name" value="HAD-SF-IIB"/>
    <property type="match status" value="1"/>
</dbReference>
<keyword evidence="5" id="KW-0808">Transferase</keyword>
<evidence type="ECO:0000313" key="8">
    <source>
        <dbReference type="EMBL" id="OYD17182.1"/>
    </source>
</evidence>
<dbReference type="CDD" id="cd01627">
    <property type="entry name" value="HAD_TPP"/>
    <property type="match status" value="1"/>
</dbReference>
<evidence type="ECO:0000256" key="3">
    <source>
        <dbReference type="ARBA" id="ARBA00008799"/>
    </source>
</evidence>
<dbReference type="InterPro" id="IPR023214">
    <property type="entry name" value="HAD_sf"/>
</dbReference>
<dbReference type="InterPro" id="IPR012766">
    <property type="entry name" value="Trehalose_OtsA"/>
</dbReference>
<gene>
    <name evidence="8" type="ORF">CH333_01795</name>
</gene>
<dbReference type="CDD" id="cd03788">
    <property type="entry name" value="GT20_TPS"/>
    <property type="match status" value="1"/>
</dbReference>
<dbReference type="GO" id="GO:0004805">
    <property type="term" value="F:trehalose-phosphatase activity"/>
    <property type="evidence" value="ECO:0007669"/>
    <property type="project" value="TreeGrafter"/>
</dbReference>
<keyword evidence="4" id="KW-0328">Glycosyltransferase</keyword>
<dbReference type="GO" id="GO:0005829">
    <property type="term" value="C:cytosol"/>
    <property type="evidence" value="ECO:0007669"/>
    <property type="project" value="TreeGrafter"/>
</dbReference>
<dbReference type="PANTHER" id="PTHR10788:SF106">
    <property type="entry name" value="BCDNA.GH08860"/>
    <property type="match status" value="1"/>
</dbReference>
<dbReference type="Gene3D" id="3.30.70.1020">
    <property type="entry name" value="Trehalose-6-phosphate phosphatase related protein, domain 2"/>
    <property type="match status" value="1"/>
</dbReference>
<dbReference type="NCBIfam" id="TIGR00685">
    <property type="entry name" value="T6PP"/>
    <property type="match status" value="1"/>
</dbReference>
<dbReference type="GO" id="GO:0005992">
    <property type="term" value="P:trehalose biosynthetic process"/>
    <property type="evidence" value="ECO:0007669"/>
    <property type="project" value="UniProtKB-UniRule"/>
</dbReference>
<evidence type="ECO:0000256" key="4">
    <source>
        <dbReference type="ARBA" id="ARBA00022676"/>
    </source>
</evidence>
<dbReference type="InterPro" id="IPR003337">
    <property type="entry name" value="Trehalose_PPase"/>
</dbReference>
<comment type="caution">
    <text evidence="8">The sequence shown here is derived from an EMBL/GenBank/DDBJ whole genome shotgun (WGS) entry which is preliminary data.</text>
</comment>
<evidence type="ECO:0000313" key="9">
    <source>
        <dbReference type="Proteomes" id="UP000215215"/>
    </source>
</evidence>
<dbReference type="PANTHER" id="PTHR10788">
    <property type="entry name" value="TREHALOSE-6-PHOSPHATE SYNTHASE"/>
    <property type="match status" value="1"/>
</dbReference>
<evidence type="ECO:0000256" key="2">
    <source>
        <dbReference type="ARBA" id="ARBA00006330"/>
    </source>
</evidence>
<protein>
    <recommendedName>
        <fullName evidence="7">Alpha,alpha-trehalose-phosphate synthase</fullName>
        <ecNumber evidence="7">2.4.1.15</ecNumber>
    </recommendedName>
</protein>
<organism evidence="8 9">
    <name type="scientific">candidate division WOR-3 bacterium JGI_Cruoil_03_44_89</name>
    <dbReference type="NCBI Taxonomy" id="1973748"/>
    <lineage>
        <taxon>Bacteria</taxon>
        <taxon>Bacteria division WOR-3</taxon>
    </lineage>
</organism>
<dbReference type="SUPFAM" id="SSF56784">
    <property type="entry name" value="HAD-like"/>
    <property type="match status" value="1"/>
</dbReference>
<dbReference type="InterPro" id="IPR036412">
    <property type="entry name" value="HAD-like_sf"/>
</dbReference>
<evidence type="ECO:0000256" key="6">
    <source>
        <dbReference type="ARBA" id="ARBA00048039"/>
    </source>
</evidence>
<dbReference type="Pfam" id="PF00982">
    <property type="entry name" value="Glyco_transf_20"/>
    <property type="match status" value="1"/>
</dbReference>
<dbReference type="EMBL" id="NOZQ01000030">
    <property type="protein sequence ID" value="OYD17182.1"/>
    <property type="molecule type" value="Genomic_DNA"/>
</dbReference>
<evidence type="ECO:0000256" key="7">
    <source>
        <dbReference type="NCBIfam" id="TIGR02400"/>
    </source>
</evidence>
<dbReference type="InterPro" id="IPR006379">
    <property type="entry name" value="HAD-SF_hydro_IIB"/>
</dbReference>
<dbReference type="UniPathway" id="UPA00299"/>
<name>A0A235BY91_UNCW3</name>
<dbReference type="AlphaFoldDB" id="A0A235BY91"/>
<reference evidence="8 9" key="1">
    <citation type="submission" date="2017-07" db="EMBL/GenBank/DDBJ databases">
        <title>Recovery of genomes from metagenomes via a dereplication, aggregation, and scoring strategy.</title>
        <authorList>
            <person name="Sieber C.M."/>
            <person name="Probst A.J."/>
            <person name="Sharrar A."/>
            <person name="Thomas B.C."/>
            <person name="Hess M."/>
            <person name="Tringe S.G."/>
            <person name="Banfield J.F."/>
        </authorList>
    </citation>
    <scope>NUCLEOTIDE SEQUENCE [LARGE SCALE GENOMIC DNA]</scope>
    <source>
        <strain evidence="8">JGI_Cruoil_03_44_89</strain>
    </source>
</reference>
<comment type="pathway">
    <text evidence="1">Glycan biosynthesis; trehalose biosynthesis.</text>
</comment>
<dbReference type="SUPFAM" id="SSF53756">
    <property type="entry name" value="UDP-Glycosyltransferase/glycogen phosphorylase"/>
    <property type="match status" value="1"/>
</dbReference>
<dbReference type="Pfam" id="PF02358">
    <property type="entry name" value="Trehalose_PPase"/>
    <property type="match status" value="1"/>
</dbReference>
<dbReference type="GO" id="GO:0003825">
    <property type="term" value="F:alpha,alpha-trehalose-phosphate synthase (UDP-forming) activity"/>
    <property type="evidence" value="ECO:0007669"/>
    <property type="project" value="UniProtKB-UniRule"/>
</dbReference>
<dbReference type="NCBIfam" id="NF011071">
    <property type="entry name" value="PRK14501.1"/>
    <property type="match status" value="1"/>
</dbReference>
<dbReference type="EC" id="2.4.1.15" evidence="7"/>
<evidence type="ECO:0000256" key="5">
    <source>
        <dbReference type="ARBA" id="ARBA00022679"/>
    </source>
</evidence>
<proteinExistence type="inferred from homology"/>
<dbReference type="Proteomes" id="UP000215215">
    <property type="component" value="Unassembled WGS sequence"/>
</dbReference>
<accession>A0A235BY91</accession>
<dbReference type="Gene3D" id="3.40.50.2000">
    <property type="entry name" value="Glycogen Phosphorylase B"/>
    <property type="match status" value="2"/>
</dbReference>
<sequence>MSRLIIVSNRLPITIEKRKGKLHFRRSVGGLATGLSSFYQLYDSMWIGWCGMLSDNISREDKKNIENKLITEFKNLPIFLTRREIREYYYGFSNKTVWPLFHYFTHYAVYDNDMWESYKSANKSFCNAILKVAGSDDTIWVHDYHLMLLPKLLREKMPDARIGFFLHIPFPSFEVFRLLPWRREILEGLLGADLVGFHTYDYVRHFLSGVRRLLGYEYTLGQVSAGGRRVKVDAFPMGIDHERFANAVYNAPVKREINRIRKKLGEHKLILSVDRLDYTKGIPQRIEAFNLFLEENPGYKEKVTLIMVAVPSRTAVKEYMLLKKEVDELVGRINGKHGTIGWLPVWYLYRFLSFSSLAALYCTADVALVTPLRDGMNLIAKEYIASRVDGRGVLILSEMAGASKELGESIIVNPNNKEEVAFALKQALEMPNKEQIERNTVMQKRLRRYNVIQWAHDFMDKLSRTKELQQMLYAKKLTQEVKDRLIDDYHKGSRRLLLLDYDGTLIPFAEKPEKARPRRKILELLRLFTREARNEVVIVSGRDRETLNKWFGGLNLALSAEHGVWIKEKDGIWEIIEHLRNNWKEEIRPVLESYVDRTPGSFLEEKEFSLVWHYRKVDPELASVRVGELEDDIGHYTVNLNLGVLKGSKVIEIKNVGINKGSAALHWISEGNWDFILAIGDDRTDEDVFEVLPEWAYSIKVGYGISKAKFNFDSYIEVIELMKKMGGAQ</sequence>
<dbReference type="NCBIfam" id="TIGR02400">
    <property type="entry name" value="trehalose_OtsA"/>
    <property type="match status" value="1"/>
</dbReference>
<comment type="similarity">
    <text evidence="2">In the C-terminal section; belongs to the trehalose phosphatase family.</text>
</comment>
<evidence type="ECO:0000256" key="1">
    <source>
        <dbReference type="ARBA" id="ARBA00005199"/>
    </source>
</evidence>